<dbReference type="CDD" id="cd04235">
    <property type="entry name" value="AAK_CK"/>
    <property type="match status" value="1"/>
</dbReference>
<comment type="catalytic activity">
    <reaction evidence="7">
        <text>hydrogencarbonate + NH4(+) + ATP = carbamoyl phosphate + ADP + H2O + H(+)</text>
        <dbReference type="Rhea" id="RHEA:10152"/>
        <dbReference type="ChEBI" id="CHEBI:15377"/>
        <dbReference type="ChEBI" id="CHEBI:15378"/>
        <dbReference type="ChEBI" id="CHEBI:17544"/>
        <dbReference type="ChEBI" id="CHEBI:28938"/>
        <dbReference type="ChEBI" id="CHEBI:30616"/>
        <dbReference type="ChEBI" id="CHEBI:58228"/>
        <dbReference type="ChEBI" id="CHEBI:456216"/>
        <dbReference type="EC" id="2.7.2.2"/>
    </reaction>
</comment>
<dbReference type="OrthoDB" id="9766717at2"/>
<name>A0A1H9PNR6_9LACT</name>
<dbReference type="Proteomes" id="UP000198948">
    <property type="component" value="Unassembled WGS sequence"/>
</dbReference>
<dbReference type="PRINTS" id="PR01469">
    <property type="entry name" value="CARBMTKINASE"/>
</dbReference>
<keyword evidence="12" id="KW-1185">Reference proteome</keyword>
<dbReference type="NCBIfam" id="TIGR00746">
    <property type="entry name" value="arcC"/>
    <property type="match status" value="1"/>
</dbReference>
<accession>A0A1H9PNR6</accession>
<dbReference type="PANTHER" id="PTHR30409">
    <property type="entry name" value="CARBAMATE KINASE"/>
    <property type="match status" value="1"/>
</dbReference>
<comment type="similarity">
    <text evidence="2 9">Belongs to the carbamate kinase family.</text>
</comment>
<dbReference type="InterPro" id="IPR003964">
    <property type="entry name" value="Carb_kinase"/>
</dbReference>
<dbReference type="InterPro" id="IPR001048">
    <property type="entry name" value="Asp/Glu/Uridylate_kinase"/>
</dbReference>
<evidence type="ECO:0000313" key="12">
    <source>
        <dbReference type="Proteomes" id="UP000198948"/>
    </source>
</evidence>
<dbReference type="SUPFAM" id="SSF53633">
    <property type="entry name" value="Carbamate kinase-like"/>
    <property type="match status" value="1"/>
</dbReference>
<evidence type="ECO:0000256" key="5">
    <source>
        <dbReference type="ARBA" id="ARBA00022679"/>
    </source>
</evidence>
<dbReference type="FunFam" id="3.40.1160.10:FF:000007">
    <property type="entry name" value="Carbamate kinase"/>
    <property type="match status" value="1"/>
</dbReference>
<dbReference type="NCBIfam" id="NF009007">
    <property type="entry name" value="PRK12352.1"/>
    <property type="match status" value="1"/>
</dbReference>
<dbReference type="RefSeq" id="WP_092649188.1">
    <property type="nucleotide sequence ID" value="NZ_FOHA01000001.1"/>
</dbReference>
<dbReference type="EMBL" id="FOHA01000001">
    <property type="protein sequence ID" value="SER49465.1"/>
    <property type="molecule type" value="Genomic_DNA"/>
</dbReference>
<dbReference type="Pfam" id="PF00696">
    <property type="entry name" value="AA_kinase"/>
    <property type="match status" value="1"/>
</dbReference>
<protein>
    <recommendedName>
        <fullName evidence="3 8">Carbamate kinase</fullName>
    </recommendedName>
</protein>
<dbReference type="GO" id="GO:0005829">
    <property type="term" value="C:cytosol"/>
    <property type="evidence" value="ECO:0007669"/>
    <property type="project" value="TreeGrafter"/>
</dbReference>
<evidence type="ECO:0000256" key="6">
    <source>
        <dbReference type="ARBA" id="ARBA00022777"/>
    </source>
</evidence>
<dbReference type="Gene3D" id="3.40.1160.10">
    <property type="entry name" value="Acetylglutamate kinase-like"/>
    <property type="match status" value="1"/>
</dbReference>
<comment type="pathway">
    <text evidence="1">Metabolic intermediate metabolism; carbamoyl phosphate degradation; CO(2) and NH(3) from carbamoyl phosphate: step 1/1.</text>
</comment>
<dbReference type="STRING" id="142588.SAMN04488559_10122"/>
<dbReference type="InterPro" id="IPR036393">
    <property type="entry name" value="AceGlu_kinase-like_sf"/>
</dbReference>
<keyword evidence="5 9" id="KW-0808">Transferase</keyword>
<evidence type="ECO:0000256" key="3">
    <source>
        <dbReference type="ARBA" id="ARBA00013070"/>
    </source>
</evidence>
<evidence type="ECO:0000256" key="7">
    <source>
        <dbReference type="ARBA" id="ARBA00048467"/>
    </source>
</evidence>
<keyword evidence="4" id="KW-0056">Arginine metabolism</keyword>
<evidence type="ECO:0000256" key="1">
    <source>
        <dbReference type="ARBA" id="ARBA00005118"/>
    </source>
</evidence>
<dbReference type="AlphaFoldDB" id="A0A1H9PNR6"/>
<keyword evidence="6 9" id="KW-0418">Kinase</keyword>
<reference evidence="11 12" key="1">
    <citation type="submission" date="2016-10" db="EMBL/GenBank/DDBJ databases">
        <authorList>
            <person name="de Groot N.N."/>
        </authorList>
    </citation>
    <scope>NUCLEOTIDE SEQUENCE [LARGE SCALE GENOMIC DNA]</scope>
    <source>
        <strain evidence="11 12">DSM 13760</strain>
    </source>
</reference>
<evidence type="ECO:0000256" key="4">
    <source>
        <dbReference type="ARBA" id="ARBA00022503"/>
    </source>
</evidence>
<dbReference type="GO" id="GO:0008804">
    <property type="term" value="F:carbamate kinase activity"/>
    <property type="evidence" value="ECO:0007669"/>
    <property type="project" value="UniProtKB-UniRule"/>
</dbReference>
<gene>
    <name evidence="11" type="ORF">SAMN04488559_10122</name>
</gene>
<evidence type="ECO:0000313" key="11">
    <source>
        <dbReference type="EMBL" id="SER49465.1"/>
    </source>
</evidence>
<dbReference type="PANTHER" id="PTHR30409:SF1">
    <property type="entry name" value="CARBAMATE KINASE-RELATED"/>
    <property type="match status" value="1"/>
</dbReference>
<evidence type="ECO:0000259" key="10">
    <source>
        <dbReference type="Pfam" id="PF00696"/>
    </source>
</evidence>
<evidence type="ECO:0000256" key="2">
    <source>
        <dbReference type="ARBA" id="ARBA00011066"/>
    </source>
</evidence>
<organism evidence="11 12">
    <name type="scientific">Isobaculum melis</name>
    <dbReference type="NCBI Taxonomy" id="142588"/>
    <lineage>
        <taxon>Bacteria</taxon>
        <taxon>Bacillati</taxon>
        <taxon>Bacillota</taxon>
        <taxon>Bacilli</taxon>
        <taxon>Lactobacillales</taxon>
        <taxon>Carnobacteriaceae</taxon>
        <taxon>Isobaculum</taxon>
    </lineage>
</organism>
<dbReference type="UniPathway" id="UPA00996">
    <property type="reaction ID" value="UER00366"/>
</dbReference>
<dbReference type="GO" id="GO:0019546">
    <property type="term" value="P:L-arginine deiminase pathway"/>
    <property type="evidence" value="ECO:0007669"/>
    <property type="project" value="TreeGrafter"/>
</dbReference>
<evidence type="ECO:0000256" key="9">
    <source>
        <dbReference type="PIRNR" id="PIRNR000723"/>
    </source>
</evidence>
<sequence length="313" mass="33929">MAKLVIALGGNALGQSVTEQKQSISKVVPVIADIIEEGHEVILTHGNGPQVGMIHLAFSNFSEENQTAAMPFAECNAMSEGYIGYHLQNALLNECQKRNQKKEVCTCITQVLVDQEDPAFQNPTKPIGRFYSKAEAEQLTQEKGLILREDAGRGYRQVVPSPKPQDIIEKESIMTLLAADKIVIACGGGGIPVIQSKEGLTGVEAVIDKDFSSEKLAELIGADKLIILTEVDQVYLNFGTKQQKALGKVSVSEVESYREQQHFKAGSMLPKVEAAIQFVKQKATNEAIITSIAAIQEALMYRNGTIIVEGGGN</sequence>
<feature type="domain" description="Aspartate/glutamate/uridylate kinase" evidence="10">
    <location>
        <begin position="3"/>
        <end position="283"/>
    </location>
</feature>
<proteinExistence type="inferred from homology"/>
<dbReference type="PIRSF" id="PIRSF000723">
    <property type="entry name" value="Carbamate_kin"/>
    <property type="match status" value="1"/>
</dbReference>
<evidence type="ECO:0000256" key="8">
    <source>
        <dbReference type="NCBIfam" id="TIGR00746"/>
    </source>
</evidence>